<comment type="cofactor">
    <cofactor evidence="2">
        <name>NAD(+)</name>
        <dbReference type="ChEBI" id="CHEBI:57540"/>
    </cofactor>
</comment>
<protein>
    <recommendedName>
        <fullName evidence="5">UDP-glucose 4-epimerase</fullName>
        <ecNumber evidence="4">5.1.3.2</ecNumber>
    </recommendedName>
    <alternativeName>
        <fullName evidence="8">UDP-galactose 4-epimerase</fullName>
    </alternativeName>
</protein>
<dbReference type="InterPro" id="IPR036291">
    <property type="entry name" value="NAD(P)-bd_dom_sf"/>
</dbReference>
<evidence type="ECO:0000256" key="7">
    <source>
        <dbReference type="ARBA" id="ARBA00023235"/>
    </source>
</evidence>
<comment type="caution">
    <text evidence="9">The sequence shown here is derived from an EMBL/GenBank/DDBJ whole genome shotgun (WGS) entry which is preliminary data.</text>
</comment>
<evidence type="ECO:0000256" key="8">
    <source>
        <dbReference type="ARBA" id="ARBA00031367"/>
    </source>
</evidence>
<evidence type="ECO:0000256" key="5">
    <source>
        <dbReference type="ARBA" id="ARBA00018569"/>
    </source>
</evidence>
<evidence type="ECO:0000256" key="4">
    <source>
        <dbReference type="ARBA" id="ARBA00013189"/>
    </source>
</evidence>
<organism evidence="9 10">
    <name type="scientific">Desulfobotulus mexicanus</name>
    <dbReference type="NCBI Taxonomy" id="2586642"/>
    <lineage>
        <taxon>Bacteria</taxon>
        <taxon>Pseudomonadati</taxon>
        <taxon>Thermodesulfobacteriota</taxon>
        <taxon>Desulfobacteria</taxon>
        <taxon>Desulfobacterales</taxon>
        <taxon>Desulfobacteraceae</taxon>
        <taxon>Desulfobotulus</taxon>
    </lineage>
</organism>
<evidence type="ECO:0000256" key="6">
    <source>
        <dbReference type="ARBA" id="ARBA00023027"/>
    </source>
</evidence>
<accession>A0A5S5MBN2</accession>
<evidence type="ECO:0000256" key="1">
    <source>
        <dbReference type="ARBA" id="ARBA00000083"/>
    </source>
</evidence>
<dbReference type="SUPFAM" id="SSF51735">
    <property type="entry name" value="NAD(P)-binding Rossmann-fold domains"/>
    <property type="match status" value="1"/>
</dbReference>
<evidence type="ECO:0000313" key="10">
    <source>
        <dbReference type="Proteomes" id="UP000321899"/>
    </source>
</evidence>
<evidence type="ECO:0000313" key="9">
    <source>
        <dbReference type="EMBL" id="TYT73124.1"/>
    </source>
</evidence>
<keyword evidence="10" id="KW-1185">Reference proteome</keyword>
<dbReference type="GO" id="GO:0005829">
    <property type="term" value="C:cytosol"/>
    <property type="evidence" value="ECO:0007669"/>
    <property type="project" value="TreeGrafter"/>
</dbReference>
<dbReference type="Gene3D" id="3.90.25.10">
    <property type="entry name" value="UDP-galactose 4-epimerase, domain 1"/>
    <property type="match status" value="1"/>
</dbReference>
<dbReference type="GO" id="GO:0005996">
    <property type="term" value="P:monosaccharide metabolic process"/>
    <property type="evidence" value="ECO:0007669"/>
    <property type="project" value="TreeGrafter"/>
</dbReference>
<dbReference type="AlphaFoldDB" id="A0A5S5MBN2"/>
<gene>
    <name evidence="9" type="ORF">FIM25_16785</name>
</gene>
<dbReference type="EC" id="5.1.3.2" evidence="4"/>
<reference evidence="9 10" key="1">
    <citation type="submission" date="2019-06" db="EMBL/GenBank/DDBJ databases">
        <title>Desulfobotulus mexicanus sp. nov., a novel sulfate-reducing bacterium isolated from the sediment of an alkaline crater lake in Mexico.</title>
        <authorList>
            <person name="Hirschler-Rea A."/>
        </authorList>
    </citation>
    <scope>NUCLEOTIDE SEQUENCE [LARGE SCALE GENOMIC DNA]</scope>
    <source>
        <strain evidence="9 10">PAR22N</strain>
    </source>
</reference>
<keyword evidence="6" id="KW-0520">NAD</keyword>
<proteinExistence type="inferred from homology"/>
<name>A0A5S5MBN2_9BACT</name>
<sequence>MKRGDRVKFLFHVEAMKILVRQRGVKIWNLDTGRGTSVLEMICSFEAASGKGVPFSIVPRRKGDIAACWADPSKALQELGWQTSRSLEHMMQDAWRWQSQNPCGYIGG</sequence>
<dbReference type="GO" id="GO:0003978">
    <property type="term" value="F:UDP-glucose 4-epimerase activity"/>
    <property type="evidence" value="ECO:0007669"/>
    <property type="project" value="UniProtKB-EC"/>
</dbReference>
<evidence type="ECO:0000256" key="3">
    <source>
        <dbReference type="ARBA" id="ARBA00007637"/>
    </source>
</evidence>
<comment type="catalytic activity">
    <reaction evidence="1">
        <text>UDP-alpha-D-glucose = UDP-alpha-D-galactose</text>
        <dbReference type="Rhea" id="RHEA:22168"/>
        <dbReference type="ChEBI" id="CHEBI:58885"/>
        <dbReference type="ChEBI" id="CHEBI:66914"/>
        <dbReference type="EC" id="5.1.3.2"/>
    </reaction>
</comment>
<dbReference type="OrthoDB" id="9801785at2"/>
<dbReference type="RefSeq" id="WP_139451003.1">
    <property type="nucleotide sequence ID" value="NZ_VDMB01000056.1"/>
</dbReference>
<dbReference type="EMBL" id="VDMB01000056">
    <property type="protein sequence ID" value="TYT73124.1"/>
    <property type="molecule type" value="Genomic_DNA"/>
</dbReference>
<dbReference type="Proteomes" id="UP000321899">
    <property type="component" value="Unassembled WGS sequence"/>
</dbReference>
<keyword evidence="7" id="KW-0413">Isomerase</keyword>
<comment type="similarity">
    <text evidence="3">Belongs to the NAD(P)-dependent epimerase/dehydratase family.</text>
</comment>
<dbReference type="PANTHER" id="PTHR43725:SF47">
    <property type="entry name" value="UDP-GLUCOSE 4-EPIMERASE"/>
    <property type="match status" value="1"/>
</dbReference>
<evidence type="ECO:0000256" key="2">
    <source>
        <dbReference type="ARBA" id="ARBA00001911"/>
    </source>
</evidence>
<dbReference type="PANTHER" id="PTHR43725">
    <property type="entry name" value="UDP-GLUCOSE 4-EPIMERASE"/>
    <property type="match status" value="1"/>
</dbReference>